<feature type="region of interest" description="Disordered" evidence="9">
    <location>
        <begin position="1621"/>
        <end position="1646"/>
    </location>
</feature>
<feature type="transmembrane region" description="Helical" evidence="10">
    <location>
        <begin position="218"/>
        <end position="234"/>
    </location>
</feature>
<dbReference type="InterPro" id="IPR005821">
    <property type="entry name" value="Ion_trans_dom"/>
</dbReference>
<dbReference type="PANTHER" id="PTHR45638">
    <property type="entry name" value="CYCLIC NUCLEOTIDE-GATED CATION CHANNEL SUBUNIT A"/>
    <property type="match status" value="1"/>
</dbReference>
<dbReference type="SMART" id="SM00100">
    <property type="entry name" value="cNMP"/>
    <property type="match status" value="3"/>
</dbReference>
<dbReference type="GO" id="GO:0044877">
    <property type="term" value="F:protein-containing complex binding"/>
    <property type="evidence" value="ECO:0007669"/>
    <property type="project" value="TreeGrafter"/>
</dbReference>
<dbReference type="GO" id="GO:0016020">
    <property type="term" value="C:membrane"/>
    <property type="evidence" value="ECO:0007669"/>
    <property type="project" value="UniProtKB-SubCell"/>
</dbReference>
<protein>
    <recommendedName>
        <fullName evidence="11">Cyclic nucleotide-binding domain-containing protein</fullName>
    </recommendedName>
</protein>
<evidence type="ECO:0000313" key="12">
    <source>
        <dbReference type="EMBL" id="KAE8931312.1"/>
    </source>
</evidence>
<dbReference type="EMBL" id="QXGF01001258">
    <property type="protein sequence ID" value="KAE8931312.1"/>
    <property type="molecule type" value="Genomic_DNA"/>
</dbReference>
<dbReference type="InterPro" id="IPR018490">
    <property type="entry name" value="cNMP-bd_dom_sf"/>
</dbReference>
<name>A0A6A3ECG6_9STRA</name>
<dbReference type="InterPro" id="IPR000595">
    <property type="entry name" value="cNMP-bd_dom"/>
</dbReference>
<keyword evidence="5" id="KW-0406">Ion transport</keyword>
<evidence type="ECO:0000256" key="9">
    <source>
        <dbReference type="SAM" id="MobiDB-lite"/>
    </source>
</evidence>
<dbReference type="GO" id="GO:0005221">
    <property type="term" value="F:intracellularly cyclic nucleotide-activated monoatomic cation channel activity"/>
    <property type="evidence" value="ECO:0007669"/>
    <property type="project" value="InterPro"/>
</dbReference>
<reference evidence="12 13" key="1">
    <citation type="submission" date="2018-08" db="EMBL/GenBank/DDBJ databases">
        <title>Genomic investigation of the strawberry pathogen Phytophthora fragariae indicates pathogenicity is determined by transcriptional variation in three key races.</title>
        <authorList>
            <person name="Adams T.M."/>
            <person name="Armitage A.D."/>
            <person name="Sobczyk M.K."/>
            <person name="Bates H.J."/>
            <person name="Dunwell J.M."/>
            <person name="Nellist C.F."/>
            <person name="Harrison R.J."/>
        </authorList>
    </citation>
    <scope>NUCLEOTIDE SEQUENCE [LARGE SCALE GENOMIC DNA]</scope>
    <source>
        <strain evidence="12 13">NOV-9</strain>
    </source>
</reference>
<evidence type="ECO:0000256" key="1">
    <source>
        <dbReference type="ARBA" id="ARBA00004141"/>
    </source>
</evidence>
<dbReference type="Gene3D" id="2.60.120.10">
    <property type="entry name" value="Jelly Rolls"/>
    <property type="match status" value="3"/>
</dbReference>
<gene>
    <name evidence="12" type="ORF">PF009_g18628</name>
</gene>
<comment type="subcellular location">
    <subcellularLocation>
        <location evidence="1">Membrane</location>
        <topology evidence="1">Multi-pass membrane protein</topology>
    </subcellularLocation>
</comment>
<feature type="transmembrane region" description="Helical" evidence="10">
    <location>
        <begin position="246"/>
        <end position="269"/>
    </location>
</feature>
<keyword evidence="4 10" id="KW-1133">Transmembrane helix</keyword>
<accession>A0A6A3ECG6</accession>
<feature type="compositionally biased region" description="Acidic residues" evidence="9">
    <location>
        <begin position="1788"/>
        <end position="1818"/>
    </location>
</feature>
<feature type="transmembrane region" description="Helical" evidence="10">
    <location>
        <begin position="63"/>
        <end position="83"/>
    </location>
</feature>
<feature type="domain" description="Cyclic nucleotide-binding" evidence="11">
    <location>
        <begin position="739"/>
        <end position="771"/>
    </location>
</feature>
<evidence type="ECO:0000259" key="11">
    <source>
        <dbReference type="PROSITE" id="PS50042"/>
    </source>
</evidence>
<feature type="transmembrane region" description="Helical" evidence="10">
    <location>
        <begin position="1427"/>
        <end position="1447"/>
    </location>
</feature>
<feature type="transmembrane region" description="Helical" evidence="10">
    <location>
        <begin position="504"/>
        <end position="524"/>
    </location>
</feature>
<feature type="transmembrane region" description="Helical" evidence="10">
    <location>
        <begin position="603"/>
        <end position="621"/>
    </location>
</feature>
<feature type="compositionally biased region" description="Basic and acidic residues" evidence="9">
    <location>
        <begin position="1630"/>
        <end position="1646"/>
    </location>
</feature>
<evidence type="ECO:0000256" key="4">
    <source>
        <dbReference type="ARBA" id="ARBA00022989"/>
    </source>
</evidence>
<dbReference type="Pfam" id="PF00027">
    <property type="entry name" value="cNMP_binding"/>
    <property type="match status" value="3"/>
</dbReference>
<feature type="transmembrane region" description="Helical" evidence="10">
    <location>
        <begin position="1501"/>
        <end position="1532"/>
    </location>
</feature>
<feature type="domain" description="Cyclic nucleotide-binding" evidence="11">
    <location>
        <begin position="348"/>
        <end position="446"/>
    </location>
</feature>
<sequence length="1874" mass="212090">MAMLLRQRGRTGSSELMMAENHNAFDPSSRFIRTCQQLRLAAILFELAVIPFLAAFHPEATRSQLVAVYVCELLFCADIYVQLNTGYYENGNVLRDARKARRKYLSSPAFLADLLALAPLSVVLPSSTTGSRSIALLEMHKLVRMWRLPALASNLDDLYARHFTSLKLTKVLGFTLMLTHFVACGRFSFGYDHPASGEEPNHWLPHAPHDGHHTIRRQYLMSLFWAFGLLTGGFEGELPRYNAEFAFTIVVGLCGFTLFTSLCATFFLLSKCESGDAELAEARVHQFQHILAFHRVPVQLQAQAVDYLQRYHTQAEANDREAARRLCPSISVDIQVELLEATVALVPVFAGCDSLFIRAVTRLLELVALPARVALFRAGDHGDAMYIVHTGVLHTVVGGVKVRELRKGSFVGEVAVFARQPRTATVITTTYCTLYRLSRADADKLLEGYPQYAKVINHTVAEMLHKSSTVDMISQPPADNFGEDQEPKPNEAEAYFRLTSRHKLMLLGVLFVMLYHIVACLYFSTTYIDGFSSGENQWLPSEDVYLLRLNTTHFGTISGTALPADSTQVQEIRAEQYFRSLYYAANVLAAVGRMVEPTSDTEYGAALIFMLSGFFITAIVVDHVQKGFTASALEQKEFFAARARFQRFLKRQNAPFSIHLRVNSFLDFWWSAHRGAIIDELLEDLPAAIKRDVVRSICTPAMDSLEMLCATTSNPEHEGATPVEESSGPTILEQLEDIFLDNIKFVLYGQGEIIYRRGDYASGLFFLLEGKGRYLRSVYFAIDMAALLPLFILNWTLTSPRLEVLNINKMLRYFKGSSQFRTLETKYVKLTTELRLLKLVYYSFLASHMFGCIWFDFAAHRSGVHIVMSGGNDWLPNFGSSLWVPYQSLESAARGLQYLASIFWSYGLMSNSSQGELPKTVGECIFSVVVMTTGFFLFAYVVGHISDVIELQDSENRHFVAKLSSLRQLLRHFDLPPRVEEKFKEYFFFKRFHSITQEHVLERVLPPSLVVDMRMFQLQPMIVKVAFLVGMEDSVTRMLVSLFTQVLFVKDEFICHFGEEGSEMFFIYTGVLDIYIPLLPHAGATSAGGAVVFPTAPSGARVSLSGLRKVNEITAGSYFGEAALFTNTPRNAFVKANTSCILYKLSRHSLELVFVRYPEWQQKVLRIVKIQQQQQRLQRLAYEAQAPDGGPSNRRRGLRRTASRMDLVNARAENIEQLLLSHRKGPNSTDDAPRRLRTWIIQQWRKLQAATLVVRWVVPALRSLQAIAKQLAHGAEIQSPFYLQWMRLVSICTVYVAVLVPYRLTYDSLDRWNVIPVCLRIGEALCEVVFWLDIWFQFHMRANQAAMELYEQDQLVGYKRERLALDLAATFPLDHFATSFSSGPSRLSLCKWLRLNRCLKVANVVYYRNEITRRSVSYEVNRAQTLWLLYLLAMFWTSCAYFAVSIYDGFGTEWQNWLPSSVLDSDDPSPELLMLRLFRGLAFAVTAFVKKSRTFVPASQLNFAFTIVISFIGQLIMALMIAEMANVFLLYIDNEVQFRKNHLIVERSLTRWKVSTALKQRADNFLTSWWSSHAGVDYQLIFEDLPASVRTEGIMVIAKQPLSLFMYRVFRPLIRGGVHSDGDVDSGNGNKDEDKTEEKGEGAEEAEKPDYGVTFHLANLTYSIAKCLRFEGYPRGEAVIVEGSVCKTMYFVVRGSLLSKSVSNPLMYPASRYRGGDYFGEIGLLGHSVSLMTVTSIRACDLFVLKSEHLLQVLKSHPYFSLVLATAQLAVQQKKSTTEFVTEWFNSNDDDGEEIESSDSSENDSDDGEEEDEDEVDEASANGGIVTEDTTLRRRSQQLRRALRGASPEVMEAWEDTFELFMEMLVPKGSISTT</sequence>
<dbReference type="CDD" id="cd00038">
    <property type="entry name" value="CAP_ED"/>
    <property type="match status" value="3"/>
</dbReference>
<evidence type="ECO:0000256" key="5">
    <source>
        <dbReference type="ARBA" id="ARBA00023065"/>
    </source>
</evidence>
<evidence type="ECO:0000313" key="13">
    <source>
        <dbReference type="Proteomes" id="UP000429523"/>
    </source>
</evidence>
<dbReference type="SUPFAM" id="SSF81324">
    <property type="entry name" value="Voltage-gated potassium channels"/>
    <property type="match status" value="4"/>
</dbReference>
<evidence type="ECO:0000256" key="3">
    <source>
        <dbReference type="ARBA" id="ARBA00022692"/>
    </source>
</evidence>
<dbReference type="Gene3D" id="1.10.287.70">
    <property type="match status" value="4"/>
</dbReference>
<organism evidence="12 13">
    <name type="scientific">Phytophthora fragariae</name>
    <dbReference type="NCBI Taxonomy" id="53985"/>
    <lineage>
        <taxon>Eukaryota</taxon>
        <taxon>Sar</taxon>
        <taxon>Stramenopiles</taxon>
        <taxon>Oomycota</taxon>
        <taxon>Peronosporomycetes</taxon>
        <taxon>Peronosporales</taxon>
        <taxon>Peronosporaceae</taxon>
        <taxon>Phytophthora</taxon>
    </lineage>
</organism>
<evidence type="ECO:0000256" key="6">
    <source>
        <dbReference type="ARBA" id="ARBA00023136"/>
    </source>
</evidence>
<evidence type="ECO:0000256" key="2">
    <source>
        <dbReference type="ARBA" id="ARBA00022448"/>
    </source>
</evidence>
<keyword evidence="3 10" id="KW-0812">Transmembrane</keyword>
<feature type="domain" description="Cyclic nucleotide-binding" evidence="11">
    <location>
        <begin position="1027"/>
        <end position="1163"/>
    </location>
</feature>
<dbReference type="PROSITE" id="PS00888">
    <property type="entry name" value="CNMP_BINDING_1"/>
    <property type="match status" value="1"/>
</dbReference>
<keyword evidence="7" id="KW-1071">Ligand-gated ion channel</keyword>
<dbReference type="SUPFAM" id="SSF51206">
    <property type="entry name" value="cAMP-binding domain-like"/>
    <property type="match status" value="4"/>
</dbReference>
<evidence type="ECO:0000256" key="7">
    <source>
        <dbReference type="ARBA" id="ARBA00023286"/>
    </source>
</evidence>
<feature type="transmembrane region" description="Helical" evidence="10">
    <location>
        <begin position="778"/>
        <end position="797"/>
    </location>
</feature>
<dbReference type="InterPro" id="IPR014710">
    <property type="entry name" value="RmlC-like_jellyroll"/>
</dbReference>
<dbReference type="PROSITE" id="PS50042">
    <property type="entry name" value="CNMP_BINDING_3"/>
    <property type="match status" value="4"/>
</dbReference>
<evidence type="ECO:0000256" key="10">
    <source>
        <dbReference type="SAM" id="Phobius"/>
    </source>
</evidence>
<keyword evidence="8" id="KW-0407">Ion channel</keyword>
<proteinExistence type="predicted"/>
<feature type="compositionally biased region" description="Basic residues" evidence="9">
    <location>
        <begin position="1833"/>
        <end position="1843"/>
    </location>
</feature>
<dbReference type="Proteomes" id="UP000429523">
    <property type="component" value="Unassembled WGS sequence"/>
</dbReference>
<dbReference type="PROSITE" id="PS00889">
    <property type="entry name" value="CNMP_BINDING_2"/>
    <property type="match status" value="1"/>
</dbReference>
<dbReference type="Pfam" id="PF00520">
    <property type="entry name" value="Ion_trans"/>
    <property type="match status" value="2"/>
</dbReference>
<keyword evidence="2" id="KW-0813">Transport</keyword>
<feature type="region of interest" description="Disordered" evidence="9">
    <location>
        <begin position="1785"/>
        <end position="1848"/>
    </location>
</feature>
<feature type="domain" description="Cyclic nucleotide-binding" evidence="11">
    <location>
        <begin position="1664"/>
        <end position="1754"/>
    </location>
</feature>
<dbReference type="InterPro" id="IPR018488">
    <property type="entry name" value="cNMP-bd_CS"/>
</dbReference>
<dbReference type="Gene3D" id="1.10.287.630">
    <property type="entry name" value="Helix hairpin bin"/>
    <property type="match status" value="2"/>
</dbReference>
<feature type="transmembrane region" description="Helical" evidence="10">
    <location>
        <begin position="1472"/>
        <end position="1489"/>
    </location>
</feature>
<feature type="transmembrane region" description="Helical" evidence="10">
    <location>
        <begin position="38"/>
        <end position="57"/>
    </location>
</feature>
<feature type="transmembrane region" description="Helical" evidence="10">
    <location>
        <begin position="1282"/>
        <end position="1302"/>
    </location>
</feature>
<keyword evidence="6 10" id="KW-0472">Membrane</keyword>
<comment type="caution">
    <text evidence="12">The sequence shown here is derived from an EMBL/GenBank/DDBJ whole genome shotgun (WGS) entry which is preliminary data.</text>
</comment>
<evidence type="ECO:0000256" key="8">
    <source>
        <dbReference type="ARBA" id="ARBA00023303"/>
    </source>
</evidence>
<dbReference type="InterPro" id="IPR050866">
    <property type="entry name" value="CNG_cation_channel"/>
</dbReference>
<dbReference type="PANTHER" id="PTHR45638:SF11">
    <property type="entry name" value="CYCLIC NUCLEOTIDE-GATED CATION CHANNEL SUBUNIT A"/>
    <property type="match status" value="1"/>
</dbReference>